<organism evidence="1 2">
    <name type="scientific">Helicobacter cinaedi</name>
    <dbReference type="NCBI Taxonomy" id="213"/>
    <lineage>
        <taxon>Bacteria</taxon>
        <taxon>Pseudomonadati</taxon>
        <taxon>Campylobacterota</taxon>
        <taxon>Epsilonproteobacteria</taxon>
        <taxon>Campylobacterales</taxon>
        <taxon>Helicobacteraceae</taxon>
        <taxon>Helicobacter</taxon>
    </lineage>
</organism>
<sequence length="187" mass="21610">MRTIGFLHTYQVGDNIMTFPALYALKKIYDCRVVVFGNALMCEMLRYCEFVDERVDIGYLSEDSIPTIDSYHCDVIILTNSRRAFIKNLQATNAKLIITPIKLFALFAMRVRTPSLYLLYAYRNLPEWQRHLLLVRCVDSKKYDEKKLSLDFTQAKIRTAKEHREFARACMRDVDMSRAASCGGGGL</sequence>
<dbReference type="SUPFAM" id="SSF53756">
    <property type="entry name" value="UDP-Glycosyltransferase/glycogen phosphorylase"/>
    <property type="match status" value="1"/>
</dbReference>
<dbReference type="RefSeq" id="WP_115721310.1">
    <property type="nucleotide sequence ID" value="NZ_UGHX01000001.1"/>
</dbReference>
<name>A0A377JR33_9HELI</name>
<accession>A0A377JR33</accession>
<proteinExistence type="predicted"/>
<dbReference type="EMBL" id="UGHX01000001">
    <property type="protein sequence ID" value="STP10439.1"/>
    <property type="molecule type" value="Genomic_DNA"/>
</dbReference>
<reference evidence="1 2" key="1">
    <citation type="submission" date="2018-06" db="EMBL/GenBank/DDBJ databases">
        <authorList>
            <consortium name="Pathogen Informatics"/>
            <person name="Doyle S."/>
        </authorList>
    </citation>
    <scope>NUCLEOTIDE SEQUENCE [LARGE SCALE GENOMIC DNA]</scope>
    <source>
        <strain evidence="1 2">NCTC12219</strain>
    </source>
</reference>
<dbReference type="AlphaFoldDB" id="A0A377JR33"/>
<evidence type="ECO:0000313" key="2">
    <source>
        <dbReference type="Proteomes" id="UP000255103"/>
    </source>
</evidence>
<dbReference type="Proteomes" id="UP000255103">
    <property type="component" value="Unassembled WGS sequence"/>
</dbReference>
<dbReference type="Gene3D" id="3.40.50.2000">
    <property type="entry name" value="Glycogen Phosphorylase B"/>
    <property type="match status" value="1"/>
</dbReference>
<evidence type="ECO:0008006" key="3">
    <source>
        <dbReference type="Google" id="ProtNLM"/>
    </source>
</evidence>
<gene>
    <name evidence="1" type="ORF">NCTC12219_00300</name>
</gene>
<protein>
    <recommendedName>
        <fullName evidence="3">Glycosyltransferase family 9 protein</fullName>
    </recommendedName>
</protein>
<evidence type="ECO:0000313" key="1">
    <source>
        <dbReference type="EMBL" id="STP10439.1"/>
    </source>
</evidence>